<dbReference type="Gene3D" id="2.30.42.10">
    <property type="match status" value="1"/>
</dbReference>
<dbReference type="AlphaFoldDB" id="A0A560WHJ3"/>
<dbReference type="SUPFAM" id="SSF50494">
    <property type="entry name" value="Trypsin-like serine proteases"/>
    <property type="match status" value="1"/>
</dbReference>
<evidence type="ECO:0000256" key="2">
    <source>
        <dbReference type="ARBA" id="ARBA00022670"/>
    </source>
</evidence>
<feature type="compositionally biased region" description="Basic and acidic residues" evidence="4">
    <location>
        <begin position="1"/>
        <end position="13"/>
    </location>
</feature>
<dbReference type="PROSITE" id="PS50106">
    <property type="entry name" value="PDZ"/>
    <property type="match status" value="1"/>
</dbReference>
<feature type="region of interest" description="Disordered" evidence="4">
    <location>
        <begin position="238"/>
        <end position="259"/>
    </location>
</feature>
<evidence type="ECO:0000259" key="5">
    <source>
        <dbReference type="PROSITE" id="PS50106"/>
    </source>
</evidence>
<dbReference type="InterPro" id="IPR051201">
    <property type="entry name" value="Chloro_Bact_Ser_Proteases"/>
</dbReference>
<protein>
    <submittedName>
        <fullName evidence="6">Putative serine protease PepD</fullName>
    </submittedName>
</protein>
<feature type="domain" description="PDZ" evidence="5">
    <location>
        <begin position="319"/>
        <end position="411"/>
    </location>
</feature>
<dbReference type="Proteomes" id="UP000315628">
    <property type="component" value="Unassembled WGS sequence"/>
</dbReference>
<organism evidence="6 7">
    <name type="scientific">Marihabitans asiaticum</name>
    <dbReference type="NCBI Taxonomy" id="415218"/>
    <lineage>
        <taxon>Bacteria</taxon>
        <taxon>Bacillati</taxon>
        <taxon>Actinomycetota</taxon>
        <taxon>Actinomycetes</taxon>
        <taxon>Micrococcales</taxon>
        <taxon>Intrasporangiaceae</taxon>
        <taxon>Marihabitans</taxon>
    </lineage>
</organism>
<sequence length="427" mass="42263">MDERTSPLPRHDTASVPPAAGGVPGFTYEPMTSPAAPEPPARRRGAGLRRVGELSAVAVLAATLASGGTYAATTALDRPSATTSAESSGLGADSSVVPVTDAQKTSPDWEAVSSAVSPSVVAIAVKGAEGQGQGSGVVIDDQGHVLTNNHVVSGAGRDAQLQVTLADGNTYTATVAGTDPSTDLAVITITDPPKDLKPVSIGSSEDLTVGDPVMAIGNPLGLAGTVTTGIVSALDRPVATEGESQDEDPFAPGQGSASSATVVTNAIQTSAPINPGNSGGALVDASGRLIGINSSIATTSANSGSIGIGFAIPVQQATMIAEQLIENGSAEHAFLGVSTRDASATVGSATRAGAEVGEVTPGSPADDAGLRSGDLVIAVGGAPVTSSTSLVGHVRERAVGSSTELTVIRSGKEHRVEVTLSRRDSAN</sequence>
<comment type="caution">
    <text evidence="6">The sequence shown here is derived from an EMBL/GenBank/DDBJ whole genome shotgun (WGS) entry which is preliminary data.</text>
</comment>
<dbReference type="SUPFAM" id="SSF50156">
    <property type="entry name" value="PDZ domain-like"/>
    <property type="match status" value="1"/>
</dbReference>
<evidence type="ECO:0000313" key="7">
    <source>
        <dbReference type="Proteomes" id="UP000315628"/>
    </source>
</evidence>
<evidence type="ECO:0000313" key="6">
    <source>
        <dbReference type="EMBL" id="TWD17068.1"/>
    </source>
</evidence>
<accession>A0A560WHJ3</accession>
<name>A0A560WHJ3_9MICO</name>
<dbReference type="GO" id="GO:0006508">
    <property type="term" value="P:proteolysis"/>
    <property type="evidence" value="ECO:0007669"/>
    <property type="project" value="UniProtKB-KW"/>
</dbReference>
<feature type="region of interest" description="Disordered" evidence="4">
    <location>
        <begin position="81"/>
        <end position="111"/>
    </location>
</feature>
<dbReference type="InterPro" id="IPR009003">
    <property type="entry name" value="Peptidase_S1_PA"/>
</dbReference>
<reference evidence="6 7" key="1">
    <citation type="submission" date="2019-06" db="EMBL/GenBank/DDBJ databases">
        <title>Sequencing the genomes of 1000 actinobacteria strains.</title>
        <authorList>
            <person name="Klenk H.-P."/>
        </authorList>
    </citation>
    <scope>NUCLEOTIDE SEQUENCE [LARGE SCALE GENOMIC DNA]</scope>
    <source>
        <strain evidence="6 7">DSM 18935</strain>
    </source>
</reference>
<evidence type="ECO:0000256" key="3">
    <source>
        <dbReference type="ARBA" id="ARBA00022801"/>
    </source>
</evidence>
<gene>
    <name evidence="6" type="ORF">FB557_0626</name>
</gene>
<evidence type="ECO:0000256" key="1">
    <source>
        <dbReference type="ARBA" id="ARBA00010541"/>
    </source>
</evidence>
<dbReference type="PANTHER" id="PTHR43343:SF3">
    <property type="entry name" value="PROTEASE DO-LIKE 8, CHLOROPLASTIC"/>
    <property type="match status" value="1"/>
</dbReference>
<dbReference type="EMBL" id="VIUW01000001">
    <property type="protein sequence ID" value="TWD17068.1"/>
    <property type="molecule type" value="Genomic_DNA"/>
</dbReference>
<dbReference type="Pfam" id="PF13180">
    <property type="entry name" value="PDZ_2"/>
    <property type="match status" value="1"/>
</dbReference>
<keyword evidence="7" id="KW-1185">Reference proteome</keyword>
<dbReference type="SMART" id="SM00228">
    <property type="entry name" value="PDZ"/>
    <property type="match status" value="1"/>
</dbReference>
<keyword evidence="2 6" id="KW-0645">Protease</keyword>
<dbReference type="Gene3D" id="2.40.10.10">
    <property type="entry name" value="Trypsin-like serine proteases"/>
    <property type="match status" value="2"/>
</dbReference>
<comment type="similarity">
    <text evidence="1">Belongs to the peptidase S1C family.</text>
</comment>
<dbReference type="PRINTS" id="PR00834">
    <property type="entry name" value="PROTEASES2C"/>
</dbReference>
<dbReference type="GO" id="GO:0004252">
    <property type="term" value="F:serine-type endopeptidase activity"/>
    <property type="evidence" value="ECO:0007669"/>
    <property type="project" value="InterPro"/>
</dbReference>
<feature type="region of interest" description="Disordered" evidence="4">
    <location>
        <begin position="1"/>
        <end position="46"/>
    </location>
</feature>
<keyword evidence="3" id="KW-0378">Hydrolase</keyword>
<dbReference type="InterPro" id="IPR036034">
    <property type="entry name" value="PDZ_sf"/>
</dbReference>
<dbReference type="InterPro" id="IPR001478">
    <property type="entry name" value="PDZ"/>
</dbReference>
<dbReference type="InterPro" id="IPR043504">
    <property type="entry name" value="Peptidase_S1_PA_chymotrypsin"/>
</dbReference>
<proteinExistence type="inferred from homology"/>
<evidence type="ECO:0000256" key="4">
    <source>
        <dbReference type="SAM" id="MobiDB-lite"/>
    </source>
</evidence>
<dbReference type="PANTHER" id="PTHR43343">
    <property type="entry name" value="PEPTIDASE S12"/>
    <property type="match status" value="1"/>
</dbReference>
<dbReference type="InterPro" id="IPR001940">
    <property type="entry name" value="Peptidase_S1C"/>
</dbReference>
<dbReference type="Pfam" id="PF13365">
    <property type="entry name" value="Trypsin_2"/>
    <property type="match status" value="1"/>
</dbReference>